<protein>
    <submittedName>
        <fullName evidence="1">Uncharacterized protein</fullName>
    </submittedName>
</protein>
<evidence type="ECO:0000313" key="3">
    <source>
        <dbReference type="Proteomes" id="UP000269375"/>
    </source>
</evidence>
<gene>
    <name evidence="2" type="ORF">BCF50_1941</name>
    <name evidence="1" type="ORF">EGI05_10775</name>
</gene>
<reference evidence="2 4" key="2">
    <citation type="submission" date="2019-03" db="EMBL/GenBank/DDBJ databases">
        <title>Genomic Encyclopedia of Archaeal and Bacterial Type Strains, Phase II (KMG-II): from individual species to whole genera.</title>
        <authorList>
            <person name="Goeker M."/>
        </authorList>
    </citation>
    <scope>NUCLEOTIDE SEQUENCE [LARGE SCALE GENOMIC DNA]</scope>
    <source>
        <strain evidence="2 4">DSM 15235</strain>
    </source>
</reference>
<dbReference type="Proteomes" id="UP000295709">
    <property type="component" value="Unassembled WGS sequence"/>
</dbReference>
<dbReference type="Proteomes" id="UP000269375">
    <property type="component" value="Unassembled WGS sequence"/>
</dbReference>
<accession>A0A3N0VYF6</accession>
<dbReference type="RefSeq" id="WP_123263049.1">
    <property type="nucleotide sequence ID" value="NZ_SOQW01000002.1"/>
</dbReference>
<keyword evidence="4" id="KW-1185">Reference proteome</keyword>
<proteinExistence type="predicted"/>
<dbReference type="PROSITE" id="PS51257">
    <property type="entry name" value="PROKAR_LIPOPROTEIN"/>
    <property type="match status" value="1"/>
</dbReference>
<comment type="caution">
    <text evidence="1">The sequence shown here is derived from an EMBL/GenBank/DDBJ whole genome shotgun (WGS) entry which is preliminary data.</text>
</comment>
<name>A0A3N0VYF6_9FLAO</name>
<sequence>MAIKKIILIAFAYLFIYSCKVKSNEFKFYTKFDEIGRRSTLFLTKNDIIIDSIKNIGSYYGKDSIVKRNNNHWEYFYNGRCGTGCSVVYYMNLSPIDDKIKVKLNILYKYKEVHYGNQMIKEYSPHFSSSRNYITKVIVENGIQKQKIENEIKYDKKNHIYYNEVFEFNRLNYKGIKIDSLKYILFKENEWKFYDSDIKKINDLK</sequence>
<dbReference type="EMBL" id="RJTX01000002">
    <property type="protein sequence ID" value="ROH97834.1"/>
    <property type="molecule type" value="Genomic_DNA"/>
</dbReference>
<organism evidence="1 3">
    <name type="scientific">Chryseobacterium daecheongense</name>
    <dbReference type="NCBI Taxonomy" id="192389"/>
    <lineage>
        <taxon>Bacteria</taxon>
        <taxon>Pseudomonadati</taxon>
        <taxon>Bacteroidota</taxon>
        <taxon>Flavobacteriia</taxon>
        <taxon>Flavobacteriales</taxon>
        <taxon>Weeksellaceae</taxon>
        <taxon>Chryseobacterium group</taxon>
        <taxon>Chryseobacterium</taxon>
    </lineage>
</organism>
<reference evidence="1 3" key="1">
    <citation type="submission" date="2018-11" db="EMBL/GenBank/DDBJ databases">
        <title>Proposal to divide the Flavobacteriaceae and reorganize its genera based on Amino Acid Identity values calculated from whole genome sequences.</title>
        <authorList>
            <person name="Nicholson A.C."/>
            <person name="Gulvik C.A."/>
            <person name="Whitney A.M."/>
            <person name="Humrighouse B.W."/>
            <person name="Bell M."/>
            <person name="Holmes B."/>
            <person name="Steigerwalt A."/>
            <person name="Villarma A."/>
            <person name="Sheth M."/>
            <person name="Batra D."/>
            <person name="Pryor J."/>
            <person name="Bernardet J.-F."/>
            <person name="Hugo C."/>
            <person name="Kampfer P."/>
            <person name="Newman J."/>
            <person name="Mcquiston J.R."/>
        </authorList>
    </citation>
    <scope>NUCLEOTIDE SEQUENCE [LARGE SCALE GENOMIC DNA]</scope>
    <source>
        <strain evidence="1 3">DSM 15235</strain>
    </source>
</reference>
<dbReference type="AlphaFoldDB" id="A0A3N0VYF6"/>
<dbReference type="EMBL" id="SOQW01000002">
    <property type="protein sequence ID" value="TDX92993.1"/>
    <property type="molecule type" value="Genomic_DNA"/>
</dbReference>
<evidence type="ECO:0000313" key="1">
    <source>
        <dbReference type="EMBL" id="ROH97834.1"/>
    </source>
</evidence>
<evidence type="ECO:0000313" key="2">
    <source>
        <dbReference type="EMBL" id="TDX92993.1"/>
    </source>
</evidence>
<evidence type="ECO:0000313" key="4">
    <source>
        <dbReference type="Proteomes" id="UP000295709"/>
    </source>
</evidence>